<dbReference type="GO" id="GO:0106361">
    <property type="term" value="F:protein-arginine rhamnosyltransferase activity"/>
    <property type="evidence" value="ECO:0007669"/>
    <property type="project" value="InterPro"/>
</dbReference>
<protein>
    <recommendedName>
        <fullName evidence="5">Protein-arginine rhamnosyltransferase</fullName>
    </recommendedName>
    <alternativeName>
        <fullName evidence="6">EF-P arginine rhamnosyltransferase</fullName>
    </alternativeName>
</protein>
<dbReference type="AlphaFoldDB" id="A0A9X2ANJ5"/>
<keyword evidence="9" id="KW-1185">Reference proteome</keyword>
<dbReference type="NCBIfam" id="TIGR03837">
    <property type="entry name" value="efp_Arg_rhamno"/>
    <property type="match status" value="1"/>
</dbReference>
<dbReference type="Pfam" id="PF10093">
    <property type="entry name" value="EarP"/>
    <property type="match status" value="1"/>
</dbReference>
<evidence type="ECO:0000256" key="5">
    <source>
        <dbReference type="ARBA" id="ARBA00024416"/>
    </source>
</evidence>
<evidence type="ECO:0000256" key="6">
    <source>
        <dbReference type="ARBA" id="ARBA00030025"/>
    </source>
</evidence>
<gene>
    <name evidence="8" type="primary">earP</name>
    <name evidence="8" type="ORF">MMF98_11450</name>
</gene>
<keyword evidence="1" id="KW-0328">Glycosyltransferase</keyword>
<dbReference type="Proteomes" id="UP001139447">
    <property type="component" value="Unassembled WGS sequence"/>
</dbReference>
<keyword evidence="2" id="KW-0808">Transferase</keyword>
<accession>A0A9X2ANJ5</accession>
<comment type="function">
    <text evidence="3">Protein-arginine rhamnosyltransferase that catalyzes the transfer of a single rhamnose to elongation factor P (EF-P) on 'Lys-32', a modification required for EF-P-dependent rescue of polyproline stalled ribosomes.</text>
</comment>
<organism evidence="8 9">
    <name type="scientific">Variovorax terrae</name>
    <dbReference type="NCBI Taxonomy" id="2923278"/>
    <lineage>
        <taxon>Bacteria</taxon>
        <taxon>Pseudomonadati</taxon>
        <taxon>Pseudomonadota</taxon>
        <taxon>Betaproteobacteria</taxon>
        <taxon>Burkholderiales</taxon>
        <taxon>Comamonadaceae</taxon>
        <taxon>Variovorax</taxon>
    </lineage>
</organism>
<evidence type="ECO:0000313" key="8">
    <source>
        <dbReference type="EMBL" id="MCJ0763820.1"/>
    </source>
</evidence>
<comment type="similarity">
    <text evidence="4">Belongs to the glycosyltransferase 104 family.</text>
</comment>
<dbReference type="RefSeq" id="WP_243306397.1">
    <property type="nucleotide sequence ID" value="NZ_JALGBI010000001.1"/>
</dbReference>
<evidence type="ECO:0000256" key="7">
    <source>
        <dbReference type="ARBA" id="ARBA00048472"/>
    </source>
</evidence>
<dbReference type="PIRSF" id="PIRSF015557">
    <property type="entry name" value="UCP015557"/>
    <property type="match status" value="1"/>
</dbReference>
<evidence type="ECO:0000256" key="2">
    <source>
        <dbReference type="ARBA" id="ARBA00022679"/>
    </source>
</evidence>
<evidence type="ECO:0000313" key="9">
    <source>
        <dbReference type="Proteomes" id="UP001139447"/>
    </source>
</evidence>
<comment type="catalytic activity">
    <reaction evidence="7">
        <text>dTDP-beta-L-rhamnose + L-arginyl-[protein] = N(omega)-(alpha-L-rhamnosyl)-L-arginyl-[protein] + dTDP + H(+)</text>
        <dbReference type="Rhea" id="RHEA:66692"/>
        <dbReference type="Rhea" id="RHEA-COMP:10532"/>
        <dbReference type="Rhea" id="RHEA-COMP:17096"/>
        <dbReference type="ChEBI" id="CHEBI:15378"/>
        <dbReference type="ChEBI" id="CHEBI:29965"/>
        <dbReference type="ChEBI" id="CHEBI:57510"/>
        <dbReference type="ChEBI" id="CHEBI:58369"/>
        <dbReference type="ChEBI" id="CHEBI:167445"/>
    </reaction>
    <physiologicalReaction direction="left-to-right" evidence="7">
        <dbReference type="Rhea" id="RHEA:66693"/>
    </physiologicalReaction>
</comment>
<dbReference type="GO" id="GO:0003746">
    <property type="term" value="F:translation elongation factor activity"/>
    <property type="evidence" value="ECO:0007669"/>
    <property type="project" value="UniProtKB-KW"/>
</dbReference>
<name>A0A9X2ANJ5_9BURK</name>
<keyword evidence="8" id="KW-0648">Protein biosynthesis</keyword>
<reference evidence="8" key="1">
    <citation type="submission" date="2022-03" db="EMBL/GenBank/DDBJ databases">
        <authorList>
            <person name="Woo C.Y."/>
        </authorList>
    </citation>
    <scope>NUCLEOTIDE SEQUENCE</scope>
    <source>
        <strain evidence="8">CYS-02</strain>
    </source>
</reference>
<dbReference type="InterPro" id="IPR016633">
    <property type="entry name" value="EarP"/>
</dbReference>
<keyword evidence="8" id="KW-0251">Elongation factor</keyword>
<evidence type="ECO:0000256" key="3">
    <source>
        <dbReference type="ARBA" id="ARBA00024303"/>
    </source>
</evidence>
<sequence length="358" mass="39044">MLWDIFCKVIDNYGDIGVCWRLSADLAARGERVRLWVDDASALPWMAPQGCPGVEVRPWTAGPLDTEPGDAVIEAFGCELAPDFVAAMAQRTRASGRSLPWINLEYLSAEAYVERSHGLPSPVLSGPGAGLTKHFFYPGFTARTGGLLREPGLLERQARFDRAAWLQPLGRPAAAEQLVSLFCYEPAALGAWLAALAAGRQPVRLLVTPGRAAQAVQAVFSSKNASMSLSGGHGVLSISYLPAFSQTDFDALLWACDLNFVRGEDSLVRALWAGRPFIWHIYPQHDDAHRAKLEAFLAWLDAPASLRQFHRVWNGLGSGPLPACDLPAWGACVQAARQRLLAQDDLTTQLLRFAAKTR</sequence>
<evidence type="ECO:0000256" key="1">
    <source>
        <dbReference type="ARBA" id="ARBA00022676"/>
    </source>
</evidence>
<evidence type="ECO:0000256" key="4">
    <source>
        <dbReference type="ARBA" id="ARBA00024346"/>
    </source>
</evidence>
<proteinExistence type="inferred from homology"/>
<comment type="caution">
    <text evidence="8">The sequence shown here is derived from an EMBL/GenBank/DDBJ whole genome shotgun (WGS) entry which is preliminary data.</text>
</comment>
<dbReference type="EMBL" id="JALGBI010000001">
    <property type="protein sequence ID" value="MCJ0763820.1"/>
    <property type="molecule type" value="Genomic_DNA"/>
</dbReference>